<evidence type="ECO:0000256" key="1">
    <source>
        <dbReference type="SAM" id="MobiDB-lite"/>
    </source>
</evidence>
<dbReference type="RefSeq" id="WP_069316003.1">
    <property type="nucleotide sequence ID" value="NZ_CAWNQJ010000101.1"/>
</dbReference>
<dbReference type="Proteomes" id="UP000225433">
    <property type="component" value="Unassembled WGS sequence"/>
</dbReference>
<evidence type="ECO:0000313" key="5">
    <source>
        <dbReference type="Proteomes" id="UP000094600"/>
    </source>
</evidence>
<dbReference type="Proteomes" id="UP000094600">
    <property type="component" value="Chromosome"/>
</dbReference>
<dbReference type="STRING" id="351679.A9255_06575"/>
<dbReference type="EMBL" id="CP016176">
    <property type="protein sequence ID" value="AOM40270.1"/>
    <property type="molecule type" value="Genomic_DNA"/>
</dbReference>
<organism evidence="4 6">
    <name type="scientific">Xenorhabdus hominickii</name>
    <dbReference type="NCBI Taxonomy" id="351679"/>
    <lineage>
        <taxon>Bacteria</taxon>
        <taxon>Pseudomonadati</taxon>
        <taxon>Pseudomonadota</taxon>
        <taxon>Gammaproteobacteria</taxon>
        <taxon>Enterobacterales</taxon>
        <taxon>Morganellaceae</taxon>
        <taxon>Xenorhabdus</taxon>
    </lineage>
</organism>
<reference evidence="4 6" key="2">
    <citation type="journal article" date="2017" name="Nat. Microbiol.">
        <title>Natural product diversity associated with the nematode symbionts Photorhabdus and Xenorhabdus.</title>
        <authorList>
            <person name="Tobias N.J."/>
            <person name="Wolff H."/>
            <person name="Djahanschiri B."/>
            <person name="Grundmann F."/>
            <person name="Kronenwerth M."/>
            <person name="Shi Y.M."/>
            <person name="Simonyi S."/>
            <person name="Grun P."/>
            <person name="Shapiro-Ilan D."/>
            <person name="Pidot S.J."/>
            <person name="Stinear T.P."/>
            <person name="Ebersberger I."/>
            <person name="Bode H.B."/>
        </authorList>
    </citation>
    <scope>NUCLEOTIDE SEQUENCE [LARGE SCALE GENOMIC DNA]</scope>
    <source>
        <strain evidence="4 6">DSM 17903</strain>
    </source>
</reference>
<evidence type="ECO:0000313" key="6">
    <source>
        <dbReference type="Proteomes" id="UP000225433"/>
    </source>
</evidence>
<dbReference type="Pfam" id="PF20232">
    <property type="entry name" value="T6SS_FHA_C"/>
    <property type="match status" value="1"/>
</dbReference>
<feature type="compositionally biased region" description="Low complexity" evidence="1">
    <location>
        <begin position="311"/>
        <end position="322"/>
    </location>
</feature>
<feature type="region of interest" description="Disordered" evidence="1">
    <location>
        <begin position="301"/>
        <end position="326"/>
    </location>
</feature>
<protein>
    <submittedName>
        <fullName evidence="4">Putative FHA domain protein</fullName>
    </submittedName>
</protein>
<feature type="domain" description="Type VI secretion system FHA" evidence="2">
    <location>
        <begin position="419"/>
        <end position="595"/>
    </location>
</feature>
<dbReference type="OrthoDB" id="273564at2"/>
<dbReference type="PROSITE" id="PS51257">
    <property type="entry name" value="PROKAR_LIPOPROTEIN"/>
    <property type="match status" value="1"/>
</dbReference>
<dbReference type="AlphaFoldDB" id="A0A2G0Q1X4"/>
<keyword evidence="5" id="KW-1185">Reference proteome</keyword>
<evidence type="ECO:0000313" key="4">
    <source>
        <dbReference type="EMBL" id="PHM53217.1"/>
    </source>
</evidence>
<accession>A0A2G0Q1X4</accession>
<evidence type="ECO:0000313" key="3">
    <source>
        <dbReference type="EMBL" id="AOM40270.1"/>
    </source>
</evidence>
<dbReference type="Gene3D" id="2.60.200.20">
    <property type="match status" value="1"/>
</dbReference>
<dbReference type="SUPFAM" id="SSF49879">
    <property type="entry name" value="SMAD/FHA domain"/>
    <property type="match status" value="1"/>
</dbReference>
<dbReference type="EMBL" id="NJAI01000007">
    <property type="protein sequence ID" value="PHM53217.1"/>
    <property type="molecule type" value="Genomic_DNA"/>
</dbReference>
<proteinExistence type="predicted"/>
<dbReference type="CDD" id="cd00060">
    <property type="entry name" value="FHA"/>
    <property type="match status" value="1"/>
</dbReference>
<name>A0A2G0Q1X4_XENHO</name>
<feature type="region of interest" description="Disordered" evidence="1">
    <location>
        <begin position="169"/>
        <end position="198"/>
    </location>
</feature>
<dbReference type="InterPro" id="IPR046883">
    <property type="entry name" value="T6SS_FHA_C"/>
</dbReference>
<sequence length="609" mass="67534">MQFTIVKNIGTNRPPQLSFNFTSPGGTIGCSTENDWILPDEEQAIASLQASVSISATGECCMINRGAASEILLNAIPMAPDRQVEVRDGDVLNIGDYQIQVINISQSSPPLATTRVLNTVLSTNPSPAQSSSSNTETNKEIPNEVWDGLENSFTMPKTIPPKTTSEVTSIQNSQQTPHELNDNNPLIKPQQHQERNPIDPLGQMETTIDLHALQYRATDPVTMFHSENNAQEDILNNCTPGTLLEWNNQNGNRGDKRGVDPLLLFADKHAQYIQNDDPLHLMLDNAEPLTSPNDLTMSKQQKTLNQDKDLSSYLTSASASPSQPLFNTEETTKNLTKYLSEEIKEDTFSPTSSSSHTDQNHEQNLVNHQYGANNPLLSDINNSNRLDIAPKTYVSHSPVPPQTKGEKLEGNLLAALLDGMGLKHIQRPLFDEHAMYQLGKLLCQLTQGIMALNASRNQLKHKANADITQILIDTNNPFKLLPSGQAVLIQMFGDHMPGFMSPEQATYDVLIDLQAHQLGMIAGLRAITTDILQTFAPSVIEQRVCEKEGVPHLPLSSTHKASLWDYLTHNYQKTVNELEQGYAPLGENFRQAYETEINRYKDSQNKAKN</sequence>
<feature type="compositionally biased region" description="Polar residues" evidence="1">
    <location>
        <begin position="169"/>
        <end position="184"/>
    </location>
</feature>
<dbReference type="KEGG" id="xho:A9255_06575"/>
<gene>
    <name evidence="3" type="ORF">A9255_06575</name>
    <name evidence="4" type="ORF">Xhom_04111</name>
</gene>
<evidence type="ECO:0000259" key="2">
    <source>
        <dbReference type="Pfam" id="PF20232"/>
    </source>
</evidence>
<reference evidence="3 5" key="1">
    <citation type="submission" date="2016-06" db="EMBL/GenBank/DDBJ databases">
        <title>Bacterial characters and pathogenicity of Xenorhabdus hominickii from an entomopathogenic nematode, Steinernema monticolum.</title>
        <authorList>
            <person name="Park Y."/>
            <person name="Kim Y."/>
        </authorList>
    </citation>
    <scope>NUCLEOTIDE SEQUENCE [LARGE SCALE GENOMIC DNA]</scope>
    <source>
        <strain evidence="3 5">ANU1</strain>
    </source>
</reference>
<dbReference type="InterPro" id="IPR008984">
    <property type="entry name" value="SMAD_FHA_dom_sf"/>
</dbReference>